<protein>
    <submittedName>
        <fullName evidence="1">Uncharacterized protein</fullName>
    </submittedName>
</protein>
<accession>A0ABU5ZVX1</accession>
<dbReference type="EMBL" id="JAYKLX010000005">
    <property type="protein sequence ID" value="MEB3346019.1"/>
    <property type="molecule type" value="Genomic_DNA"/>
</dbReference>
<proteinExistence type="predicted"/>
<dbReference type="Proteomes" id="UP001327027">
    <property type="component" value="Unassembled WGS sequence"/>
</dbReference>
<evidence type="ECO:0000313" key="1">
    <source>
        <dbReference type="EMBL" id="MEB3346019.1"/>
    </source>
</evidence>
<keyword evidence="2" id="KW-1185">Reference proteome</keyword>
<gene>
    <name evidence="1" type="ORF">U6A24_11135</name>
</gene>
<dbReference type="RefSeq" id="WP_324180049.1">
    <property type="nucleotide sequence ID" value="NZ_BAABAW010000006.1"/>
</dbReference>
<sequence>MIQKNEKEVVQSISIHFPKTIDRKFYDLFIEEYGKPNSIQVIRNQQLVSESNLKDKNDKILQTARKVTFDLAEGTFEDKPLFIIWKKEGFYIQAYLRHEQKISEVTFSLESPPSFNINSNKKE</sequence>
<reference evidence="1 2" key="1">
    <citation type="journal article" date="2013" name="Int. J. Syst. Evol. Microbiol.">
        <title>Aquimarina gracilis sp. nov., isolated from the gut microflora of a mussel, Mytilus coruscus, and emended description of Aquimarina spongiae.</title>
        <authorList>
            <person name="Park S.C."/>
            <person name="Choe H.N."/>
            <person name="Baik K.S."/>
            <person name="Seong C.N."/>
        </authorList>
    </citation>
    <scope>NUCLEOTIDE SEQUENCE [LARGE SCALE GENOMIC DNA]</scope>
    <source>
        <strain evidence="1 2">PSC32</strain>
    </source>
</reference>
<organism evidence="1 2">
    <name type="scientific">Aquimarina gracilis</name>
    <dbReference type="NCBI Taxonomy" id="874422"/>
    <lineage>
        <taxon>Bacteria</taxon>
        <taxon>Pseudomonadati</taxon>
        <taxon>Bacteroidota</taxon>
        <taxon>Flavobacteriia</taxon>
        <taxon>Flavobacteriales</taxon>
        <taxon>Flavobacteriaceae</taxon>
        <taxon>Aquimarina</taxon>
    </lineage>
</organism>
<evidence type="ECO:0000313" key="2">
    <source>
        <dbReference type="Proteomes" id="UP001327027"/>
    </source>
</evidence>
<name>A0ABU5ZVX1_9FLAO</name>
<comment type="caution">
    <text evidence="1">The sequence shown here is derived from an EMBL/GenBank/DDBJ whole genome shotgun (WGS) entry which is preliminary data.</text>
</comment>